<dbReference type="InterPro" id="IPR002933">
    <property type="entry name" value="Peptidase_M20"/>
</dbReference>
<keyword evidence="3" id="KW-0464">Manganese</keyword>
<comment type="similarity">
    <text evidence="1">Belongs to the peptidase M20 family.</text>
</comment>
<feature type="binding site" evidence="3">
    <location>
        <position position="109"/>
    </location>
    <ligand>
        <name>Mn(2+)</name>
        <dbReference type="ChEBI" id="CHEBI:29035"/>
        <label>2</label>
    </ligand>
</feature>
<gene>
    <name evidence="5" type="ORF">DFR50_12121</name>
</gene>
<feature type="binding site" evidence="3">
    <location>
        <position position="144"/>
    </location>
    <ligand>
        <name>Mn(2+)</name>
        <dbReference type="ChEBI" id="CHEBI:29035"/>
        <label>2</label>
    </ligand>
</feature>
<evidence type="ECO:0000259" key="4">
    <source>
        <dbReference type="Pfam" id="PF07687"/>
    </source>
</evidence>
<reference evidence="5 6" key="1">
    <citation type="submission" date="2018-06" db="EMBL/GenBank/DDBJ databases">
        <title>Genomic Encyclopedia of Type Strains, Phase IV (KMG-IV): sequencing the most valuable type-strain genomes for metagenomic binning, comparative biology and taxonomic classification.</title>
        <authorList>
            <person name="Goeker M."/>
        </authorList>
    </citation>
    <scope>NUCLEOTIDE SEQUENCE [LARGE SCALE GENOMIC DNA]</scope>
    <source>
        <strain evidence="5 6">DSM 24875</strain>
    </source>
</reference>
<dbReference type="InterPro" id="IPR011650">
    <property type="entry name" value="Peptidase_M20_dimer"/>
</dbReference>
<dbReference type="EMBL" id="QNRK01000021">
    <property type="protein sequence ID" value="RBP09677.1"/>
    <property type="molecule type" value="Genomic_DNA"/>
</dbReference>
<evidence type="ECO:0000256" key="2">
    <source>
        <dbReference type="ARBA" id="ARBA00022801"/>
    </source>
</evidence>
<dbReference type="GO" id="GO:0046872">
    <property type="term" value="F:metal ion binding"/>
    <property type="evidence" value="ECO:0007669"/>
    <property type="project" value="UniProtKB-KW"/>
</dbReference>
<dbReference type="CDD" id="cd05666">
    <property type="entry name" value="M20_Acy1-like"/>
    <property type="match status" value="1"/>
</dbReference>
<feature type="binding site" evidence="3">
    <location>
        <position position="367"/>
    </location>
    <ligand>
        <name>Mn(2+)</name>
        <dbReference type="ChEBI" id="CHEBI:29035"/>
        <label>2</label>
    </ligand>
</feature>
<proteinExistence type="inferred from homology"/>
<keyword evidence="2 5" id="KW-0378">Hydrolase</keyword>
<dbReference type="FunFam" id="3.30.70.360:FF:000014">
    <property type="entry name" value="N-acyl-L-amino acid amidohydrolase"/>
    <property type="match status" value="1"/>
</dbReference>
<dbReference type="Proteomes" id="UP000253529">
    <property type="component" value="Unassembled WGS sequence"/>
</dbReference>
<evidence type="ECO:0000313" key="6">
    <source>
        <dbReference type="Proteomes" id="UP000253529"/>
    </source>
</evidence>
<dbReference type="InterPro" id="IPR017439">
    <property type="entry name" value="Amidohydrolase"/>
</dbReference>
<accession>A0A366F4Y3</accession>
<dbReference type="NCBIfam" id="TIGR01891">
    <property type="entry name" value="amidohydrolases"/>
    <property type="match status" value="1"/>
</dbReference>
<dbReference type="OrthoDB" id="9777385at2"/>
<keyword evidence="6" id="KW-1185">Reference proteome</keyword>
<evidence type="ECO:0000256" key="3">
    <source>
        <dbReference type="PIRSR" id="PIRSR005962-1"/>
    </source>
</evidence>
<dbReference type="Pfam" id="PF07687">
    <property type="entry name" value="M20_dimer"/>
    <property type="match status" value="1"/>
</dbReference>
<dbReference type="Gene3D" id="3.40.630.10">
    <property type="entry name" value="Zn peptidases"/>
    <property type="match status" value="1"/>
</dbReference>
<evidence type="ECO:0000313" key="5">
    <source>
        <dbReference type="EMBL" id="RBP09677.1"/>
    </source>
</evidence>
<dbReference type="GO" id="GO:0016787">
    <property type="term" value="F:hydrolase activity"/>
    <property type="evidence" value="ECO:0007669"/>
    <property type="project" value="UniProtKB-KW"/>
</dbReference>
<dbReference type="PIRSF" id="PIRSF005962">
    <property type="entry name" value="Pept_M20D_amidohydro"/>
    <property type="match status" value="1"/>
</dbReference>
<name>A0A366F4Y3_9HYPH</name>
<evidence type="ECO:0000256" key="1">
    <source>
        <dbReference type="ARBA" id="ARBA00006153"/>
    </source>
</evidence>
<comment type="cofactor">
    <cofactor evidence="3">
        <name>Mn(2+)</name>
        <dbReference type="ChEBI" id="CHEBI:29035"/>
    </cofactor>
    <text evidence="3">The Mn(2+) ion enhances activity.</text>
</comment>
<dbReference type="InterPro" id="IPR036264">
    <property type="entry name" value="Bact_exopeptidase_dim_dom"/>
</dbReference>
<feature type="binding site" evidence="3">
    <location>
        <position position="111"/>
    </location>
    <ligand>
        <name>Mn(2+)</name>
        <dbReference type="ChEBI" id="CHEBI:29035"/>
        <label>2</label>
    </ligand>
</feature>
<dbReference type="Pfam" id="PF01546">
    <property type="entry name" value="Peptidase_M20"/>
    <property type="match status" value="1"/>
</dbReference>
<dbReference type="SUPFAM" id="SSF55031">
    <property type="entry name" value="Bacterial exopeptidase dimerisation domain"/>
    <property type="match status" value="1"/>
</dbReference>
<dbReference type="SUPFAM" id="SSF53187">
    <property type="entry name" value="Zn-dependent exopeptidases"/>
    <property type="match status" value="1"/>
</dbReference>
<organism evidence="5 6">
    <name type="scientific">Roseiarcus fermentans</name>
    <dbReference type="NCBI Taxonomy" id="1473586"/>
    <lineage>
        <taxon>Bacteria</taxon>
        <taxon>Pseudomonadati</taxon>
        <taxon>Pseudomonadota</taxon>
        <taxon>Alphaproteobacteria</taxon>
        <taxon>Hyphomicrobiales</taxon>
        <taxon>Roseiarcaceae</taxon>
        <taxon>Roseiarcus</taxon>
    </lineage>
</organism>
<dbReference type="Gene3D" id="3.30.70.360">
    <property type="match status" value="1"/>
</dbReference>
<feature type="binding site" evidence="3">
    <location>
        <position position="170"/>
    </location>
    <ligand>
        <name>Mn(2+)</name>
        <dbReference type="ChEBI" id="CHEBI:29035"/>
        <label>2</label>
    </ligand>
</feature>
<comment type="caution">
    <text evidence="5">The sequence shown here is derived from an EMBL/GenBank/DDBJ whole genome shotgun (WGS) entry which is preliminary data.</text>
</comment>
<dbReference type="PANTHER" id="PTHR11014">
    <property type="entry name" value="PEPTIDASE M20 FAMILY MEMBER"/>
    <property type="match status" value="1"/>
</dbReference>
<dbReference type="RefSeq" id="WP_113890691.1">
    <property type="nucleotide sequence ID" value="NZ_QNRK01000021.1"/>
</dbReference>
<protein>
    <submittedName>
        <fullName evidence="5">Hippurate hydrolase</fullName>
    </submittedName>
</protein>
<dbReference type="PANTHER" id="PTHR11014:SF63">
    <property type="entry name" value="METALLOPEPTIDASE, PUTATIVE (AFU_ORTHOLOGUE AFUA_6G09600)-RELATED"/>
    <property type="match status" value="1"/>
</dbReference>
<feature type="domain" description="Peptidase M20 dimerisation" evidence="4">
    <location>
        <begin position="194"/>
        <end position="288"/>
    </location>
</feature>
<dbReference type="AlphaFoldDB" id="A0A366F4Y3"/>
<sequence length="395" mass="41767">MNAPLRNSIAAMIPELTAWRQDFHRNPELGFEVQRTARLVAERLRAFGFDEVVEGVGQTGVVGLLHGASGPAAGPEKRVLFRADMDALPIPEATGAPYASAAAGLMHACGHDGHTTMLLGAARHLSETRAFDGTLVFCFQPAEEGYGGAQAMIDDSLLERFPVKGAYAVHNWPGVPIGAFGVARGPAMASTDKFVITVEGVGGHAAFPHLCRDPIVAAAAIVTAAQTIVSRVVDPLEPAVVSITAIHAGEAFNVIPDRVEMKCNIRCFSEAVGTTIETELRRICAQTAAAFGARATVEKGDGVPYPPTVNHPAETEIALAAMRAVAGPDNVRDDVKPVMGAEDFAFILRQVPGAYVFLGNGDTAMLHNPKYDFNDAAIAPGVAYWVELARRVLPA</sequence>
<keyword evidence="3" id="KW-0479">Metal-binding</keyword>